<sequence length="284" mass="31506">MPNLDIHVANSGRDWHNGKVGDKGQHEALTSADGAPDASPVLARDVDGEEQLDIHKPKPVHSWREFINEIGVIVIGVLIALGGEQAVESLHWRHVVGETKESLSATVEDAYGAMLSRQEMQSCVDRRLGDIATILSRHDQGEPLGIVGPIGAPTASVVQTYAFDMAIASQAFSHMPITDQAKFFEPIGVYRTFDEVIKDERSIWREFRALERASFLTQADWSDVRKAYNRASDLNAILSANLRNEEPGLWLYPFRPFHKPKSYSLSGIPRVRQLCRPAVSKSPA</sequence>
<comment type="caution">
    <text evidence="1">The sequence shown here is derived from an EMBL/GenBank/DDBJ whole genome shotgun (WGS) entry which is preliminary data.</text>
</comment>
<dbReference type="AlphaFoldDB" id="A0A9X2HTB2"/>
<name>A0A9X2HTB2_9SPHN</name>
<proteinExistence type="predicted"/>
<keyword evidence="2" id="KW-1185">Reference proteome</keyword>
<dbReference type="RefSeq" id="WP_254287977.1">
    <property type="nucleotide sequence ID" value="NZ_JAMLDY010000003.1"/>
</dbReference>
<evidence type="ECO:0000313" key="1">
    <source>
        <dbReference type="EMBL" id="MCP3733971.1"/>
    </source>
</evidence>
<dbReference type="Proteomes" id="UP001139486">
    <property type="component" value="Unassembled WGS sequence"/>
</dbReference>
<organism evidence="1 2">
    <name type="scientific">Sphingomonas liriopis</name>
    <dbReference type="NCBI Taxonomy" id="2949094"/>
    <lineage>
        <taxon>Bacteria</taxon>
        <taxon>Pseudomonadati</taxon>
        <taxon>Pseudomonadota</taxon>
        <taxon>Alphaproteobacteria</taxon>
        <taxon>Sphingomonadales</taxon>
        <taxon>Sphingomonadaceae</taxon>
        <taxon>Sphingomonas</taxon>
    </lineage>
</organism>
<evidence type="ECO:0000313" key="2">
    <source>
        <dbReference type="Proteomes" id="UP001139486"/>
    </source>
</evidence>
<reference evidence="1" key="1">
    <citation type="submission" date="2022-05" db="EMBL/GenBank/DDBJ databases">
        <title>Sphingomonas sp. strain RP10 Genome sequencing and assembly.</title>
        <authorList>
            <person name="Kim I."/>
        </authorList>
    </citation>
    <scope>NUCLEOTIDE SEQUENCE</scope>
    <source>
        <strain evidence="1">RP10</strain>
    </source>
</reference>
<protein>
    <submittedName>
        <fullName evidence="1">Uncharacterized protein</fullName>
    </submittedName>
</protein>
<dbReference type="EMBL" id="JAMLDY010000003">
    <property type="protein sequence ID" value="MCP3733971.1"/>
    <property type="molecule type" value="Genomic_DNA"/>
</dbReference>
<gene>
    <name evidence="1" type="ORF">M9979_03660</name>
</gene>
<accession>A0A9X2HTB2</accession>